<dbReference type="EMBL" id="JAVREY010000052">
    <property type="protein sequence ID" value="MDT0467409.1"/>
    <property type="molecule type" value="Genomic_DNA"/>
</dbReference>
<dbReference type="RefSeq" id="WP_311698868.1">
    <property type="nucleotide sequence ID" value="NZ_JAVREY010000052.1"/>
</dbReference>
<evidence type="ECO:0000313" key="5">
    <source>
        <dbReference type="Proteomes" id="UP001183809"/>
    </source>
</evidence>
<protein>
    <submittedName>
        <fullName evidence="4">V-type ATP synthase subunit D</fullName>
    </submittedName>
</protein>
<keyword evidence="5" id="KW-1185">Reference proteome</keyword>
<reference evidence="5" key="1">
    <citation type="submission" date="2023-07" db="EMBL/GenBank/DDBJ databases">
        <title>30 novel species of actinomycetes from the DSMZ collection.</title>
        <authorList>
            <person name="Nouioui I."/>
        </authorList>
    </citation>
    <scope>NUCLEOTIDE SEQUENCE [LARGE SCALE GENOMIC DNA]</scope>
    <source>
        <strain evidence="5">DSM 41699</strain>
    </source>
</reference>
<dbReference type="Pfam" id="PF01813">
    <property type="entry name" value="ATP-synt_D"/>
    <property type="match status" value="1"/>
</dbReference>
<dbReference type="Proteomes" id="UP001183809">
    <property type="component" value="Unassembled WGS sequence"/>
</dbReference>
<organism evidence="4 5">
    <name type="scientific">Streptomyces gibsoniae</name>
    <dbReference type="NCBI Taxonomy" id="3075529"/>
    <lineage>
        <taxon>Bacteria</taxon>
        <taxon>Bacillati</taxon>
        <taxon>Actinomycetota</taxon>
        <taxon>Actinomycetes</taxon>
        <taxon>Kitasatosporales</taxon>
        <taxon>Streptomycetaceae</taxon>
        <taxon>Streptomyces</taxon>
    </lineage>
</organism>
<name>A0ABU2U2K2_9ACTN</name>
<comment type="similarity">
    <text evidence="1">Belongs to the V-ATPase D subunit family.</text>
</comment>
<accession>A0ABU2U2K2</accession>
<proteinExistence type="inferred from homology"/>
<keyword evidence="3" id="KW-0406">Ion transport</keyword>
<keyword evidence="2" id="KW-0813">Transport</keyword>
<evidence type="ECO:0000256" key="1">
    <source>
        <dbReference type="ARBA" id="ARBA00005850"/>
    </source>
</evidence>
<dbReference type="Gene3D" id="1.10.287.3240">
    <property type="match status" value="1"/>
</dbReference>
<dbReference type="InterPro" id="IPR002699">
    <property type="entry name" value="V_ATPase_D"/>
</dbReference>
<gene>
    <name evidence="4" type="ORF">RM764_31180</name>
</gene>
<evidence type="ECO:0000313" key="4">
    <source>
        <dbReference type="EMBL" id="MDT0467409.1"/>
    </source>
</evidence>
<sequence>MSARRRRVPPGRAGRLRLRHSLDTALRGADLLERKLRLLLDRERELRLTAEEAGRVWRDGLAEAETWSVRGVLLGGERALFEAAPADRARIDVEWTALMGVSHPSSVYWTAPVRSSAERTPGNTALAHAERAYRVAVRAAAEHSAARTAAELIAAEADRTRQRVRALRRHWIPRLTRELAAVELALEEAEHEEAVRRRWAASSRDRARG</sequence>
<evidence type="ECO:0000256" key="2">
    <source>
        <dbReference type="ARBA" id="ARBA00022448"/>
    </source>
</evidence>
<comment type="caution">
    <text evidence="4">The sequence shown here is derived from an EMBL/GenBank/DDBJ whole genome shotgun (WGS) entry which is preliminary data.</text>
</comment>
<evidence type="ECO:0000256" key="3">
    <source>
        <dbReference type="ARBA" id="ARBA00023065"/>
    </source>
</evidence>